<reference evidence="3" key="1">
    <citation type="journal article" date="2019" name="Int. J. Syst. Evol. Microbiol.">
        <title>The Global Catalogue of Microorganisms (GCM) 10K type strain sequencing project: providing services to taxonomists for standard genome sequencing and annotation.</title>
        <authorList>
            <consortium name="The Broad Institute Genomics Platform"/>
            <consortium name="The Broad Institute Genome Sequencing Center for Infectious Disease"/>
            <person name="Wu L."/>
            <person name="Ma J."/>
        </authorList>
    </citation>
    <scope>NUCLEOTIDE SEQUENCE [LARGE SCALE GENOMIC DNA]</scope>
    <source>
        <strain evidence="3">CGMCC 1.12766</strain>
    </source>
</reference>
<evidence type="ECO:0000256" key="1">
    <source>
        <dbReference type="SAM" id="Phobius"/>
    </source>
</evidence>
<feature type="transmembrane region" description="Helical" evidence="1">
    <location>
        <begin position="59"/>
        <end position="81"/>
    </location>
</feature>
<proteinExistence type="predicted"/>
<keyword evidence="1" id="KW-1133">Transmembrane helix</keyword>
<keyword evidence="3" id="KW-1185">Reference proteome</keyword>
<dbReference type="Proteomes" id="UP000648722">
    <property type="component" value="Unassembled WGS sequence"/>
</dbReference>
<feature type="transmembrane region" description="Helical" evidence="1">
    <location>
        <begin position="15"/>
        <end position="39"/>
    </location>
</feature>
<evidence type="ECO:0000313" key="3">
    <source>
        <dbReference type="Proteomes" id="UP000648722"/>
    </source>
</evidence>
<gene>
    <name evidence="2" type="ORF">GCM10007420_12880</name>
</gene>
<protein>
    <submittedName>
        <fullName evidence="2">Uncharacterized protein</fullName>
    </submittedName>
</protein>
<comment type="caution">
    <text evidence="2">The sequence shown here is derived from an EMBL/GenBank/DDBJ whole genome shotgun (WGS) entry which is preliminary data.</text>
</comment>
<organism evidence="2 3">
    <name type="scientific">Glycocaulis albus</name>
    <dbReference type="NCBI Taxonomy" id="1382801"/>
    <lineage>
        <taxon>Bacteria</taxon>
        <taxon>Pseudomonadati</taxon>
        <taxon>Pseudomonadota</taxon>
        <taxon>Alphaproteobacteria</taxon>
        <taxon>Maricaulales</taxon>
        <taxon>Maricaulaceae</taxon>
        <taxon>Glycocaulis</taxon>
    </lineage>
</organism>
<keyword evidence="1" id="KW-0472">Membrane</keyword>
<dbReference type="EMBL" id="BMFS01000004">
    <property type="protein sequence ID" value="GGG98524.1"/>
    <property type="molecule type" value="Genomic_DNA"/>
</dbReference>
<keyword evidence="1" id="KW-0812">Transmembrane</keyword>
<accession>A0ABQ1XNH1</accession>
<sequence length="104" mass="11835">MVVIRDALNFFRQPFARIAAVLAVVLMGFDLFTTIANWAEIWAVQNSFSSVLVYVPFHHFFLSMFAGFVVLFVAIAVEYASRIANDIKYLRSKVSEEKHEAQGE</sequence>
<dbReference type="RefSeq" id="WP_188451733.1">
    <property type="nucleotide sequence ID" value="NZ_BMFS01000004.1"/>
</dbReference>
<evidence type="ECO:0000313" key="2">
    <source>
        <dbReference type="EMBL" id="GGG98524.1"/>
    </source>
</evidence>
<name>A0ABQ1XNH1_9PROT</name>